<keyword evidence="4" id="KW-1185">Reference proteome</keyword>
<evidence type="ECO:0000259" key="2">
    <source>
        <dbReference type="Pfam" id="PF00850"/>
    </source>
</evidence>
<dbReference type="RefSeq" id="WP_187684578.1">
    <property type="nucleotide sequence ID" value="NZ_AP023396.1"/>
</dbReference>
<dbReference type="AlphaFoldDB" id="A0A7G1KUR6"/>
<name>A0A7G1KUR6_9NOCA</name>
<reference evidence="3 4" key="1">
    <citation type="submission" date="2020-08" db="EMBL/GenBank/DDBJ databases">
        <title>Genome Sequencing of Nocardia wallacei strain FMUON74 and assembly.</title>
        <authorList>
            <person name="Toyokawa M."/>
            <person name="Uesaka K."/>
        </authorList>
    </citation>
    <scope>NUCLEOTIDE SEQUENCE [LARGE SCALE GENOMIC DNA]</scope>
    <source>
        <strain evidence="3 4">FMUON74</strain>
    </source>
</reference>
<dbReference type="SUPFAM" id="SSF52768">
    <property type="entry name" value="Arginase/deacetylase"/>
    <property type="match status" value="1"/>
</dbReference>
<gene>
    <name evidence="3" type="ORF">NWFMUON74_54810</name>
</gene>
<accession>A0A7G1KUR6</accession>
<dbReference type="InterPro" id="IPR023801">
    <property type="entry name" value="His_deacetylse_dom"/>
</dbReference>
<dbReference type="InterPro" id="IPR000286">
    <property type="entry name" value="HDACs"/>
</dbReference>
<dbReference type="CDD" id="cd09996">
    <property type="entry name" value="HDAC_classII_1"/>
    <property type="match status" value="1"/>
</dbReference>
<dbReference type="Gene3D" id="3.40.800.20">
    <property type="entry name" value="Histone deacetylase domain"/>
    <property type="match status" value="1"/>
</dbReference>
<dbReference type="GO" id="GO:0005737">
    <property type="term" value="C:cytoplasm"/>
    <property type="evidence" value="ECO:0007669"/>
    <property type="project" value="TreeGrafter"/>
</dbReference>
<dbReference type="GO" id="GO:0004407">
    <property type="term" value="F:histone deacetylase activity"/>
    <property type="evidence" value="ECO:0007669"/>
    <property type="project" value="TreeGrafter"/>
</dbReference>
<dbReference type="GO" id="GO:0040029">
    <property type="term" value="P:epigenetic regulation of gene expression"/>
    <property type="evidence" value="ECO:0007669"/>
    <property type="project" value="TreeGrafter"/>
</dbReference>
<dbReference type="PRINTS" id="PR01270">
    <property type="entry name" value="HDASUPER"/>
</dbReference>
<dbReference type="EMBL" id="AP023396">
    <property type="protein sequence ID" value="BCK57709.1"/>
    <property type="molecule type" value="Genomic_DNA"/>
</dbReference>
<dbReference type="InterPro" id="IPR037138">
    <property type="entry name" value="His_deacetylse_dom_sf"/>
</dbReference>
<dbReference type="PANTHER" id="PTHR10625">
    <property type="entry name" value="HISTONE DEACETYLASE HDAC1-RELATED"/>
    <property type="match status" value="1"/>
</dbReference>
<protein>
    <submittedName>
        <fullName evidence="3">Class II histone deacetylase</fullName>
    </submittedName>
</protein>
<feature type="domain" description="Histone deacetylase" evidence="2">
    <location>
        <begin position="39"/>
        <end position="324"/>
    </location>
</feature>
<dbReference type="KEGG" id="nwl:NWFMUON74_54810"/>
<dbReference type="GeneID" id="80349917"/>
<evidence type="ECO:0000256" key="1">
    <source>
        <dbReference type="ARBA" id="ARBA00005947"/>
    </source>
</evidence>
<evidence type="ECO:0000313" key="4">
    <source>
        <dbReference type="Proteomes" id="UP000516173"/>
    </source>
</evidence>
<dbReference type="Proteomes" id="UP000516173">
    <property type="component" value="Chromosome"/>
</dbReference>
<proteinExistence type="inferred from homology"/>
<comment type="similarity">
    <text evidence="1">Belongs to the histone deacetylase family.</text>
</comment>
<dbReference type="Pfam" id="PF00850">
    <property type="entry name" value="Hist_deacetyl"/>
    <property type="match status" value="1"/>
</dbReference>
<organism evidence="3 4">
    <name type="scientific">Nocardia wallacei</name>
    <dbReference type="NCBI Taxonomy" id="480035"/>
    <lineage>
        <taxon>Bacteria</taxon>
        <taxon>Bacillati</taxon>
        <taxon>Actinomycetota</taxon>
        <taxon>Actinomycetes</taxon>
        <taxon>Mycobacteriales</taxon>
        <taxon>Nocardiaceae</taxon>
        <taxon>Nocardia</taxon>
    </lineage>
</organism>
<dbReference type="PANTHER" id="PTHR10625:SF31">
    <property type="entry name" value="HISTONE DEACETYLASE DOMAIN-CONTAINING PROTEIN"/>
    <property type="match status" value="1"/>
</dbReference>
<sequence length="386" mass="40834">MTTGYVWNTVYGWADTGSGSLFPSDATAGLQPIGHHLAHPDTKRRFHELVSVSGLLDELRSIRAVPAGEEDILRVHTPEHLARIRAESLQPKGGDAGDGCSPFGRGGYEIAALSAGGAIELVKAVVEGTVDNGYALVNPPGHHAMRATGMGFCMFNNVSIAAAYAKAVLGLERVAIVDWDVHHGNGTQDIWYEDPSVLTLSIHQHLCFPPQSGFREEHGTGAGHGYAINVPLPPGSGDAAYLHAVERVVAPALRAFRPELVLVASGFDASILDPLARQMVTSSGFQQLTRALLDLAAQLCAGRIAFVQEGGYSPHYVPFCGVAVLRELLGKEYVADPYTPIVSTQGGDVLLEHEAAAIEAAVPLLTVLTERGGDRSGGSRELTTAP</sequence>
<dbReference type="InterPro" id="IPR023696">
    <property type="entry name" value="Ureohydrolase_dom_sf"/>
</dbReference>
<evidence type="ECO:0000313" key="3">
    <source>
        <dbReference type="EMBL" id="BCK57709.1"/>
    </source>
</evidence>